<evidence type="ECO:0000313" key="4">
    <source>
        <dbReference type="Proteomes" id="UP000277577"/>
    </source>
</evidence>
<evidence type="ECO:0000313" key="3">
    <source>
        <dbReference type="Proteomes" id="UP000054921"/>
    </source>
</evidence>
<dbReference type="EC" id="2.7.1.48" evidence="1"/>
<keyword evidence="1" id="KW-0418">Kinase</keyword>
<proteinExistence type="predicted"/>
<gene>
    <name evidence="1" type="primary">udk</name>
    <name evidence="2" type="synonym">udk_2</name>
    <name evidence="1" type="ORF">Lche_2725</name>
    <name evidence="2" type="ORF">NCTC11976_00876</name>
</gene>
<evidence type="ECO:0000313" key="1">
    <source>
        <dbReference type="EMBL" id="KTC80705.1"/>
    </source>
</evidence>
<dbReference type="STRING" id="28084.Lche_2725"/>
<dbReference type="Proteomes" id="UP000054921">
    <property type="component" value="Unassembled WGS sequence"/>
</dbReference>
<evidence type="ECO:0000313" key="2">
    <source>
        <dbReference type="EMBL" id="VEB34505.1"/>
    </source>
</evidence>
<dbReference type="OrthoDB" id="5652002at2"/>
<protein>
    <submittedName>
        <fullName evidence="1">Uridine kinase</fullName>
        <ecNumber evidence="1">2.7.1.48</ecNumber>
    </submittedName>
</protein>
<dbReference type="AlphaFoldDB" id="A0A0W0SC57"/>
<keyword evidence="1" id="KW-0808">Transferase</keyword>
<reference evidence="1 3" key="1">
    <citation type="submission" date="2015-11" db="EMBL/GenBank/DDBJ databases">
        <title>Genomic analysis of 38 Legionella species identifies large and diverse effector repertoires.</title>
        <authorList>
            <person name="Burstein D."/>
            <person name="Amaro F."/>
            <person name="Zusman T."/>
            <person name="Lifshitz Z."/>
            <person name="Cohen O."/>
            <person name="Gilbert J.A."/>
            <person name="Pupko T."/>
            <person name="Shuman H.A."/>
            <person name="Segal G."/>
        </authorList>
    </citation>
    <scope>NUCLEOTIDE SEQUENCE [LARGE SCALE GENOMIC DNA]</scope>
    <source>
        <strain evidence="1 3">ORW</strain>
    </source>
</reference>
<dbReference type="EMBL" id="LR134173">
    <property type="protein sequence ID" value="VEB34505.1"/>
    <property type="molecule type" value="Genomic_DNA"/>
</dbReference>
<dbReference type="InterPro" id="IPR027417">
    <property type="entry name" value="P-loop_NTPase"/>
</dbReference>
<name>A0A0W0SC57_9GAMM</name>
<dbReference type="Proteomes" id="UP000277577">
    <property type="component" value="Chromosome"/>
</dbReference>
<dbReference type="PATRIC" id="fig|28084.5.peg.2950"/>
<accession>A0A0W0SC57</accession>
<dbReference type="RefSeq" id="WP_035901353.1">
    <property type="nucleotide sequence ID" value="NZ_CAAAIT010000005.1"/>
</dbReference>
<dbReference type="Gene3D" id="3.40.50.300">
    <property type="entry name" value="P-loop containing nucleotide triphosphate hydrolases"/>
    <property type="match status" value="1"/>
</dbReference>
<dbReference type="EMBL" id="LNXW01000013">
    <property type="protein sequence ID" value="KTC80705.1"/>
    <property type="molecule type" value="Genomic_DNA"/>
</dbReference>
<dbReference type="GO" id="GO:0004849">
    <property type="term" value="F:uridine kinase activity"/>
    <property type="evidence" value="ECO:0007669"/>
    <property type="project" value="UniProtKB-EC"/>
</dbReference>
<keyword evidence="4" id="KW-1185">Reference proteome</keyword>
<organism evidence="1 3">
    <name type="scientific">Legionella cherrii</name>
    <dbReference type="NCBI Taxonomy" id="28084"/>
    <lineage>
        <taxon>Bacteria</taxon>
        <taxon>Pseudomonadati</taxon>
        <taxon>Pseudomonadota</taxon>
        <taxon>Gammaproteobacteria</taxon>
        <taxon>Legionellales</taxon>
        <taxon>Legionellaceae</taxon>
        <taxon>Legionella</taxon>
    </lineage>
</organism>
<sequence length="192" mass="21984">MTILAVCGPIGSDFKGLSERCYSLLKQETTVLIDSSSFDSMELLLAAVENAQRDVIVFGPDIFLEEKLRAKFDIKVFVEMDSDLCLSNYLKTFKSCAENLEQHLNDYFSLIQPLNEKIRFSAKFANLRRPQASSNDKLIDLLVDEKSKTLNKYQISLPRDMFWKPASQQQPTDSNKMVDSVECSKSEFNWDQ</sequence>
<reference evidence="2 4" key="2">
    <citation type="submission" date="2018-12" db="EMBL/GenBank/DDBJ databases">
        <authorList>
            <consortium name="Pathogen Informatics"/>
        </authorList>
    </citation>
    <scope>NUCLEOTIDE SEQUENCE [LARGE SCALE GENOMIC DNA]</scope>
    <source>
        <strain evidence="2 4">NCTC11976</strain>
    </source>
</reference>